<dbReference type="GO" id="GO:0005794">
    <property type="term" value="C:Golgi apparatus"/>
    <property type="evidence" value="ECO:0007669"/>
    <property type="project" value="TreeGrafter"/>
</dbReference>
<dbReference type="PANTHER" id="PTHR22883">
    <property type="entry name" value="ZINC FINGER DHHC DOMAIN CONTAINING PROTEIN"/>
    <property type="match status" value="1"/>
</dbReference>
<feature type="transmembrane region" description="Helical" evidence="11">
    <location>
        <begin position="209"/>
        <end position="228"/>
    </location>
</feature>
<evidence type="ECO:0000256" key="2">
    <source>
        <dbReference type="ARBA" id="ARBA00022679"/>
    </source>
</evidence>
<evidence type="ECO:0000256" key="4">
    <source>
        <dbReference type="ARBA" id="ARBA00022989"/>
    </source>
</evidence>
<dbReference type="EMBL" id="KZ819290">
    <property type="protein sequence ID" value="PWN98691.1"/>
    <property type="molecule type" value="Genomic_DNA"/>
</dbReference>
<dbReference type="PANTHER" id="PTHR22883:SF23">
    <property type="entry name" value="PALMITOYLTRANSFERASE ZDHHC6"/>
    <property type="match status" value="1"/>
</dbReference>
<evidence type="ECO:0000256" key="12">
    <source>
        <dbReference type="SAM" id="MobiDB-lite"/>
    </source>
</evidence>
<dbReference type="GO" id="GO:0005783">
    <property type="term" value="C:endoplasmic reticulum"/>
    <property type="evidence" value="ECO:0007669"/>
    <property type="project" value="TreeGrafter"/>
</dbReference>
<keyword evidence="5 11" id="KW-0472">Membrane</keyword>
<evidence type="ECO:0000313" key="15">
    <source>
        <dbReference type="Proteomes" id="UP000245946"/>
    </source>
</evidence>
<dbReference type="PROSITE" id="PS50216">
    <property type="entry name" value="DHHC"/>
    <property type="match status" value="1"/>
</dbReference>
<dbReference type="GO" id="GO:0016020">
    <property type="term" value="C:membrane"/>
    <property type="evidence" value="ECO:0007669"/>
    <property type="project" value="UniProtKB-SubCell"/>
</dbReference>
<dbReference type="InterPro" id="IPR039859">
    <property type="entry name" value="PFA4/ZDH16/20/ERF2-like"/>
</dbReference>
<gene>
    <name evidence="14" type="ORF">FA09DRAFT_329203</name>
</gene>
<dbReference type="GO" id="GO:0006612">
    <property type="term" value="P:protein targeting to membrane"/>
    <property type="evidence" value="ECO:0007669"/>
    <property type="project" value="TreeGrafter"/>
</dbReference>
<evidence type="ECO:0000256" key="9">
    <source>
        <dbReference type="ARBA" id="ARBA00038298"/>
    </source>
</evidence>
<evidence type="ECO:0000256" key="10">
    <source>
        <dbReference type="ARBA" id="ARBA00048048"/>
    </source>
</evidence>
<dbReference type="RefSeq" id="XP_025598970.1">
    <property type="nucleotide sequence ID" value="XM_025742074.1"/>
</dbReference>
<evidence type="ECO:0000256" key="8">
    <source>
        <dbReference type="ARBA" id="ARBA00023315"/>
    </source>
</evidence>
<name>A0A316ZAT4_9BASI</name>
<evidence type="ECO:0000313" key="14">
    <source>
        <dbReference type="EMBL" id="PWN98691.1"/>
    </source>
</evidence>
<dbReference type="AlphaFoldDB" id="A0A316ZAT4"/>
<feature type="compositionally biased region" description="Low complexity" evidence="12">
    <location>
        <begin position="72"/>
        <end position="97"/>
    </location>
</feature>
<feature type="region of interest" description="Disordered" evidence="12">
    <location>
        <begin position="41"/>
        <end position="97"/>
    </location>
</feature>
<comment type="catalytic activity">
    <reaction evidence="10 11">
        <text>L-cysteinyl-[protein] + hexadecanoyl-CoA = S-hexadecanoyl-L-cysteinyl-[protein] + CoA</text>
        <dbReference type="Rhea" id="RHEA:36683"/>
        <dbReference type="Rhea" id="RHEA-COMP:10131"/>
        <dbReference type="Rhea" id="RHEA-COMP:11032"/>
        <dbReference type="ChEBI" id="CHEBI:29950"/>
        <dbReference type="ChEBI" id="CHEBI:57287"/>
        <dbReference type="ChEBI" id="CHEBI:57379"/>
        <dbReference type="ChEBI" id="CHEBI:74151"/>
        <dbReference type="EC" id="2.3.1.225"/>
    </reaction>
</comment>
<evidence type="ECO:0000259" key="13">
    <source>
        <dbReference type="Pfam" id="PF01529"/>
    </source>
</evidence>
<comment type="similarity">
    <text evidence="9">Belongs to the DHHC palmitoyltransferase family. PFA5 subfamily.</text>
</comment>
<evidence type="ECO:0000256" key="1">
    <source>
        <dbReference type="ARBA" id="ARBA00004141"/>
    </source>
</evidence>
<dbReference type="Pfam" id="PF01529">
    <property type="entry name" value="DHHC"/>
    <property type="match status" value="1"/>
</dbReference>
<dbReference type="OrthoDB" id="1436450at2759"/>
<reference evidence="14 15" key="1">
    <citation type="journal article" date="2018" name="Mol. Biol. Evol.">
        <title>Broad Genomic Sampling Reveals a Smut Pathogenic Ancestry of the Fungal Clade Ustilaginomycotina.</title>
        <authorList>
            <person name="Kijpornyongpan T."/>
            <person name="Mondo S.J."/>
            <person name="Barry K."/>
            <person name="Sandor L."/>
            <person name="Lee J."/>
            <person name="Lipzen A."/>
            <person name="Pangilinan J."/>
            <person name="LaButti K."/>
            <person name="Hainaut M."/>
            <person name="Henrissat B."/>
            <person name="Grigoriev I.V."/>
            <person name="Spatafora J.W."/>
            <person name="Aime M.C."/>
        </authorList>
    </citation>
    <scope>NUCLEOTIDE SEQUENCE [LARGE SCALE GENOMIC DNA]</scope>
    <source>
        <strain evidence="14 15">MCA 4186</strain>
    </source>
</reference>
<keyword evidence="15" id="KW-1185">Reference proteome</keyword>
<feature type="transmembrane region" description="Helical" evidence="11">
    <location>
        <begin position="248"/>
        <end position="272"/>
    </location>
</feature>
<dbReference type="Proteomes" id="UP000245946">
    <property type="component" value="Unassembled WGS sequence"/>
</dbReference>
<keyword evidence="8 11" id="KW-0012">Acyltransferase</keyword>
<evidence type="ECO:0000256" key="7">
    <source>
        <dbReference type="ARBA" id="ARBA00023288"/>
    </source>
</evidence>
<dbReference type="GO" id="GO:0019706">
    <property type="term" value="F:protein-cysteine S-palmitoyltransferase activity"/>
    <property type="evidence" value="ECO:0007669"/>
    <property type="project" value="UniProtKB-EC"/>
</dbReference>
<evidence type="ECO:0000256" key="11">
    <source>
        <dbReference type="RuleBase" id="RU079119"/>
    </source>
</evidence>
<keyword evidence="2 11" id="KW-0808">Transferase</keyword>
<comment type="subcellular location">
    <subcellularLocation>
        <location evidence="1">Membrane</location>
        <topology evidence="1">Multi-pass membrane protein</topology>
    </subcellularLocation>
</comment>
<evidence type="ECO:0000256" key="5">
    <source>
        <dbReference type="ARBA" id="ARBA00023136"/>
    </source>
</evidence>
<dbReference type="EC" id="2.3.1.225" evidence="11"/>
<evidence type="ECO:0000256" key="3">
    <source>
        <dbReference type="ARBA" id="ARBA00022692"/>
    </source>
</evidence>
<sequence>MRIFLTPPGFVRDHVGVSDTPDPAADEYYYSAPWAPAGALHFGQGQAPASDAAPSAPPEQSAADTTARAPPAEQSVTEAATEAAAPTTVPVPQEVPDAPEAPALPALVGPLGAAALQPSAPVVAMAAPHPANGSEVPPWSGLIPRPSRMPAAKPVLAPAHRYCHRCMRVRPPRAHHCRRCGTCVMRMDHHCPWIGGCVGAQNHKFYYNFVFWVTGLELFTMISSAVLFARGVRGAAPYDAWRTDGFVISLFAITAIFTLFTLSLLLTHTYLLHLNLTTLEHMAVERSAGAERAAMDGYFSSAGAAGAGMHLRERRALRREWDAKWGAPKRQGNLWWIDRRAAPADGPTSNWRSVMGESVLGWILPVGQAPLDGTWFPTNPRHSRLGVLRPREMWPAELRDR</sequence>
<accession>A0A316ZAT4</accession>
<dbReference type="InterPro" id="IPR001594">
    <property type="entry name" value="Palmitoyltrfase_DHHC"/>
</dbReference>
<proteinExistence type="inferred from homology"/>
<comment type="domain">
    <text evidence="11">The DHHC domain is required for palmitoyltransferase activity.</text>
</comment>
<keyword evidence="6" id="KW-0564">Palmitate</keyword>
<organism evidence="14 15">
    <name type="scientific">Tilletiopsis washingtonensis</name>
    <dbReference type="NCBI Taxonomy" id="58919"/>
    <lineage>
        <taxon>Eukaryota</taxon>
        <taxon>Fungi</taxon>
        <taxon>Dikarya</taxon>
        <taxon>Basidiomycota</taxon>
        <taxon>Ustilaginomycotina</taxon>
        <taxon>Exobasidiomycetes</taxon>
        <taxon>Entylomatales</taxon>
        <taxon>Entylomatales incertae sedis</taxon>
        <taxon>Tilletiopsis</taxon>
    </lineage>
</organism>
<feature type="compositionally biased region" description="Low complexity" evidence="12">
    <location>
        <begin position="46"/>
        <end position="64"/>
    </location>
</feature>
<evidence type="ECO:0000256" key="6">
    <source>
        <dbReference type="ARBA" id="ARBA00023139"/>
    </source>
</evidence>
<keyword evidence="3 11" id="KW-0812">Transmembrane</keyword>
<dbReference type="STRING" id="58919.A0A316ZAT4"/>
<dbReference type="GeneID" id="37269618"/>
<protein>
    <recommendedName>
        <fullName evidence="11">Palmitoyltransferase</fullName>
        <ecNumber evidence="11">2.3.1.225</ecNumber>
    </recommendedName>
</protein>
<keyword evidence="7" id="KW-0449">Lipoprotein</keyword>
<feature type="domain" description="Palmitoyltransferase DHHC" evidence="13">
    <location>
        <begin position="160"/>
        <end position="283"/>
    </location>
</feature>
<keyword evidence="4 11" id="KW-1133">Transmembrane helix</keyword>